<evidence type="ECO:0000313" key="2">
    <source>
        <dbReference type="Proteomes" id="UP001054837"/>
    </source>
</evidence>
<dbReference type="Proteomes" id="UP001054837">
    <property type="component" value="Unassembled WGS sequence"/>
</dbReference>
<evidence type="ECO:0000313" key="1">
    <source>
        <dbReference type="EMBL" id="GIY46504.1"/>
    </source>
</evidence>
<accession>A0AAV4TK69</accession>
<dbReference type="AlphaFoldDB" id="A0AAV4TK69"/>
<proteinExistence type="predicted"/>
<sequence length="95" mass="10886">MLLYTNKRPLSQIIIEHALLLGEKIIKIPGCMSVVWMVDWGIMSLLRLNVNLRTQRGFVQGVADFISHFGIDFGAQQFLLPRNTIEPNTYSINLR</sequence>
<organism evidence="1 2">
    <name type="scientific">Caerostris darwini</name>
    <dbReference type="NCBI Taxonomy" id="1538125"/>
    <lineage>
        <taxon>Eukaryota</taxon>
        <taxon>Metazoa</taxon>
        <taxon>Ecdysozoa</taxon>
        <taxon>Arthropoda</taxon>
        <taxon>Chelicerata</taxon>
        <taxon>Arachnida</taxon>
        <taxon>Araneae</taxon>
        <taxon>Araneomorphae</taxon>
        <taxon>Entelegynae</taxon>
        <taxon>Araneoidea</taxon>
        <taxon>Araneidae</taxon>
        <taxon>Caerostris</taxon>
    </lineage>
</organism>
<reference evidence="1 2" key="1">
    <citation type="submission" date="2021-06" db="EMBL/GenBank/DDBJ databases">
        <title>Caerostris darwini draft genome.</title>
        <authorList>
            <person name="Kono N."/>
            <person name="Arakawa K."/>
        </authorList>
    </citation>
    <scope>NUCLEOTIDE SEQUENCE [LARGE SCALE GENOMIC DNA]</scope>
</reference>
<protein>
    <submittedName>
        <fullName evidence="1">Uncharacterized protein</fullName>
    </submittedName>
</protein>
<comment type="caution">
    <text evidence="1">The sequence shown here is derived from an EMBL/GenBank/DDBJ whole genome shotgun (WGS) entry which is preliminary data.</text>
</comment>
<keyword evidence="2" id="KW-1185">Reference proteome</keyword>
<gene>
    <name evidence="1" type="ORF">CDAR_194481</name>
</gene>
<name>A0AAV4TK69_9ARAC</name>
<dbReference type="EMBL" id="BPLQ01009774">
    <property type="protein sequence ID" value="GIY46504.1"/>
    <property type="molecule type" value="Genomic_DNA"/>
</dbReference>